<evidence type="ECO:0000313" key="2">
    <source>
        <dbReference type="EMBL" id="KAH3719510.1"/>
    </source>
</evidence>
<reference evidence="2" key="1">
    <citation type="journal article" date="2019" name="bioRxiv">
        <title>The Genome of the Zebra Mussel, Dreissena polymorpha: A Resource for Invasive Species Research.</title>
        <authorList>
            <person name="McCartney M.A."/>
            <person name="Auch B."/>
            <person name="Kono T."/>
            <person name="Mallez S."/>
            <person name="Zhang Y."/>
            <person name="Obille A."/>
            <person name="Becker A."/>
            <person name="Abrahante J.E."/>
            <person name="Garbe J."/>
            <person name="Badalamenti J.P."/>
            <person name="Herman A."/>
            <person name="Mangelson H."/>
            <person name="Liachko I."/>
            <person name="Sullivan S."/>
            <person name="Sone E.D."/>
            <person name="Koren S."/>
            <person name="Silverstein K.A.T."/>
            <person name="Beckman K.B."/>
            <person name="Gohl D.M."/>
        </authorList>
    </citation>
    <scope>NUCLEOTIDE SEQUENCE</scope>
    <source>
        <strain evidence="2">Duluth1</strain>
        <tissue evidence="2">Whole animal</tissue>
    </source>
</reference>
<gene>
    <name evidence="2" type="ORF">DPMN_062347</name>
</gene>
<feature type="region of interest" description="Disordered" evidence="1">
    <location>
        <begin position="1"/>
        <end position="95"/>
    </location>
</feature>
<feature type="compositionally biased region" description="Low complexity" evidence="1">
    <location>
        <begin position="115"/>
        <end position="127"/>
    </location>
</feature>
<dbReference type="EMBL" id="JAIWYP010000013">
    <property type="protein sequence ID" value="KAH3719510.1"/>
    <property type="molecule type" value="Genomic_DNA"/>
</dbReference>
<comment type="caution">
    <text evidence="2">The sequence shown here is derived from an EMBL/GenBank/DDBJ whole genome shotgun (WGS) entry which is preliminary data.</text>
</comment>
<keyword evidence="3" id="KW-1185">Reference proteome</keyword>
<accession>A0A9D4HHP8</accession>
<evidence type="ECO:0000313" key="3">
    <source>
        <dbReference type="Proteomes" id="UP000828390"/>
    </source>
</evidence>
<organism evidence="2 3">
    <name type="scientific">Dreissena polymorpha</name>
    <name type="common">Zebra mussel</name>
    <name type="synonym">Mytilus polymorpha</name>
    <dbReference type="NCBI Taxonomy" id="45954"/>
    <lineage>
        <taxon>Eukaryota</taxon>
        <taxon>Metazoa</taxon>
        <taxon>Spiralia</taxon>
        <taxon>Lophotrochozoa</taxon>
        <taxon>Mollusca</taxon>
        <taxon>Bivalvia</taxon>
        <taxon>Autobranchia</taxon>
        <taxon>Heteroconchia</taxon>
        <taxon>Euheterodonta</taxon>
        <taxon>Imparidentia</taxon>
        <taxon>Neoheterodontei</taxon>
        <taxon>Myida</taxon>
        <taxon>Dreissenoidea</taxon>
        <taxon>Dreissenidae</taxon>
        <taxon>Dreissena</taxon>
    </lineage>
</organism>
<dbReference type="AlphaFoldDB" id="A0A9D4HHP8"/>
<proteinExistence type="predicted"/>
<protein>
    <submittedName>
        <fullName evidence="2">Uncharacterized protein</fullName>
    </submittedName>
</protein>
<reference evidence="2" key="2">
    <citation type="submission" date="2020-11" db="EMBL/GenBank/DDBJ databases">
        <authorList>
            <person name="McCartney M.A."/>
            <person name="Auch B."/>
            <person name="Kono T."/>
            <person name="Mallez S."/>
            <person name="Becker A."/>
            <person name="Gohl D.M."/>
            <person name="Silverstein K.A.T."/>
            <person name="Koren S."/>
            <person name="Bechman K.B."/>
            <person name="Herman A."/>
            <person name="Abrahante J.E."/>
            <person name="Garbe J."/>
        </authorList>
    </citation>
    <scope>NUCLEOTIDE SEQUENCE</scope>
    <source>
        <strain evidence="2">Duluth1</strain>
        <tissue evidence="2">Whole animal</tissue>
    </source>
</reference>
<dbReference type="Proteomes" id="UP000828390">
    <property type="component" value="Unassembled WGS sequence"/>
</dbReference>
<name>A0A9D4HHP8_DREPO</name>
<feature type="compositionally biased region" description="Basic and acidic residues" evidence="1">
    <location>
        <begin position="1"/>
        <end position="10"/>
    </location>
</feature>
<feature type="region of interest" description="Disordered" evidence="1">
    <location>
        <begin position="107"/>
        <end position="157"/>
    </location>
</feature>
<feature type="compositionally biased region" description="Low complexity" evidence="1">
    <location>
        <begin position="29"/>
        <end position="47"/>
    </location>
</feature>
<sequence length="157" mass="17284">MNSCLKDQKDQPLCYSQEPVHDIDRHSRSSTSSETSQISSLSTQQQSKRQLPPPPPKRSETTKLSSSSSSADTTHAVVSGSSVPNELDLDNIDPIYDNCDGILDINELPPPPPEFFENFEGQGQEFQGHCESQRSGKVRPPPPPPPKRSQETQLSLS</sequence>
<evidence type="ECO:0000256" key="1">
    <source>
        <dbReference type="SAM" id="MobiDB-lite"/>
    </source>
</evidence>